<sequence>MAPDASAPIETGHTTSADGTTIGWRRLGTGPAIVVVHGALATGEQWLPVARALADEYTMFLVDRRGRPLSGNAEDYDLATEIADVKAVLAVAGPGATLFGHSYGGIVSAATAAAGADISALVLYEPPLPVAGPLPGSLMEAVAAAIAGGDNNRALSIFMSDIIHAPDTAVAALRQIPMWAEWAALAPVWVRELRVTDGLIDDLDRFTAIQQRTLLLLGADSPQHQIDATGFFAKHVPDTTLVEFPGQEHFAHVTEPAAVADAIRRFLRQS</sequence>
<comment type="caution">
    <text evidence="3">The sequence shown here is derived from an EMBL/GenBank/DDBJ whole genome shotgun (WGS) entry which is preliminary data.</text>
</comment>
<accession>A0ABS9TV57</accession>
<dbReference type="SUPFAM" id="SSF53474">
    <property type="entry name" value="alpha/beta-Hydrolases"/>
    <property type="match status" value="1"/>
</dbReference>
<evidence type="ECO:0000313" key="4">
    <source>
        <dbReference type="Proteomes" id="UP001299970"/>
    </source>
</evidence>
<dbReference type="EMBL" id="JAKXMK010000074">
    <property type="protein sequence ID" value="MCH6172434.1"/>
    <property type="molecule type" value="Genomic_DNA"/>
</dbReference>
<dbReference type="InterPro" id="IPR050266">
    <property type="entry name" value="AB_hydrolase_sf"/>
</dbReference>
<dbReference type="InterPro" id="IPR000073">
    <property type="entry name" value="AB_hydrolase_1"/>
</dbReference>
<dbReference type="Gene3D" id="3.40.50.1820">
    <property type="entry name" value="alpha/beta hydrolase"/>
    <property type="match status" value="1"/>
</dbReference>
<dbReference type="RefSeq" id="WP_241043236.1">
    <property type="nucleotide sequence ID" value="NZ_BAAAJF010000051.1"/>
</dbReference>
<feature type="domain" description="AB hydrolase-1" evidence="2">
    <location>
        <begin position="33"/>
        <end position="262"/>
    </location>
</feature>
<reference evidence="3 4" key="1">
    <citation type="submission" date="2022-03" db="EMBL/GenBank/DDBJ databases">
        <title>Pseudonocardia alaer sp. nov., a novel actinomycete isolated from reed forest soil.</title>
        <authorList>
            <person name="Wang L."/>
        </authorList>
    </citation>
    <scope>NUCLEOTIDE SEQUENCE [LARGE SCALE GENOMIC DNA]</scope>
    <source>
        <strain evidence="3 4">Y-16303</strain>
    </source>
</reference>
<protein>
    <submittedName>
        <fullName evidence="3">Alpha/beta hydrolase</fullName>
    </submittedName>
</protein>
<dbReference type="Proteomes" id="UP001299970">
    <property type="component" value="Unassembled WGS sequence"/>
</dbReference>
<keyword evidence="3" id="KW-0378">Hydrolase</keyword>
<dbReference type="Pfam" id="PF12697">
    <property type="entry name" value="Abhydrolase_6"/>
    <property type="match status" value="1"/>
</dbReference>
<evidence type="ECO:0000313" key="3">
    <source>
        <dbReference type="EMBL" id="MCH6172434.1"/>
    </source>
</evidence>
<keyword evidence="4" id="KW-1185">Reference proteome</keyword>
<evidence type="ECO:0000259" key="2">
    <source>
        <dbReference type="Pfam" id="PF12697"/>
    </source>
</evidence>
<dbReference type="PANTHER" id="PTHR43798">
    <property type="entry name" value="MONOACYLGLYCEROL LIPASE"/>
    <property type="match status" value="1"/>
</dbReference>
<dbReference type="PANTHER" id="PTHR43798:SF27">
    <property type="entry name" value="HYDROLASE ALPHA_BETA HYDROLASE FOLD FAMILY"/>
    <property type="match status" value="1"/>
</dbReference>
<organism evidence="3 4">
    <name type="scientific">Pseudonocardia alaniniphila</name>
    <dbReference type="NCBI Taxonomy" id="75291"/>
    <lineage>
        <taxon>Bacteria</taxon>
        <taxon>Bacillati</taxon>
        <taxon>Actinomycetota</taxon>
        <taxon>Actinomycetes</taxon>
        <taxon>Pseudonocardiales</taxon>
        <taxon>Pseudonocardiaceae</taxon>
        <taxon>Pseudonocardia</taxon>
    </lineage>
</organism>
<dbReference type="GO" id="GO:0016787">
    <property type="term" value="F:hydrolase activity"/>
    <property type="evidence" value="ECO:0007669"/>
    <property type="project" value="UniProtKB-KW"/>
</dbReference>
<dbReference type="InterPro" id="IPR029058">
    <property type="entry name" value="AB_hydrolase_fold"/>
</dbReference>
<proteinExistence type="predicted"/>
<evidence type="ECO:0000256" key="1">
    <source>
        <dbReference type="SAM" id="MobiDB-lite"/>
    </source>
</evidence>
<name>A0ABS9TV57_9PSEU</name>
<gene>
    <name evidence="3" type="ORF">MMF94_42810</name>
</gene>
<feature type="region of interest" description="Disordered" evidence="1">
    <location>
        <begin position="1"/>
        <end position="21"/>
    </location>
</feature>